<organism evidence="6 7">
    <name type="scientific">Ephemerocybe angulata</name>
    <dbReference type="NCBI Taxonomy" id="980116"/>
    <lineage>
        <taxon>Eukaryota</taxon>
        <taxon>Fungi</taxon>
        <taxon>Dikarya</taxon>
        <taxon>Basidiomycota</taxon>
        <taxon>Agaricomycotina</taxon>
        <taxon>Agaricomycetes</taxon>
        <taxon>Agaricomycetidae</taxon>
        <taxon>Agaricales</taxon>
        <taxon>Agaricineae</taxon>
        <taxon>Psathyrellaceae</taxon>
        <taxon>Ephemerocybe</taxon>
    </lineage>
</organism>
<evidence type="ECO:0000313" key="7">
    <source>
        <dbReference type="Proteomes" id="UP000521943"/>
    </source>
</evidence>
<dbReference type="PROSITE" id="PS50865">
    <property type="entry name" value="ZF_MYND_2"/>
    <property type="match status" value="1"/>
</dbReference>
<protein>
    <recommendedName>
        <fullName evidence="5">MYND-type domain-containing protein</fullName>
    </recommendedName>
</protein>
<keyword evidence="1" id="KW-0479">Metal-binding</keyword>
<keyword evidence="7" id="KW-1185">Reference proteome</keyword>
<dbReference type="Proteomes" id="UP000521943">
    <property type="component" value="Unassembled WGS sequence"/>
</dbReference>
<dbReference type="GO" id="GO:0008270">
    <property type="term" value="F:zinc ion binding"/>
    <property type="evidence" value="ECO:0007669"/>
    <property type="project" value="UniProtKB-KW"/>
</dbReference>
<evidence type="ECO:0000259" key="5">
    <source>
        <dbReference type="PROSITE" id="PS50865"/>
    </source>
</evidence>
<evidence type="ECO:0000313" key="6">
    <source>
        <dbReference type="EMBL" id="KAF6751305.1"/>
    </source>
</evidence>
<name>A0A8H6HQG2_9AGAR</name>
<reference evidence="6 7" key="1">
    <citation type="submission" date="2020-07" db="EMBL/GenBank/DDBJ databases">
        <title>Comparative genomics of pyrophilous fungi reveals a link between fire events and developmental genes.</title>
        <authorList>
            <consortium name="DOE Joint Genome Institute"/>
            <person name="Steindorff A.S."/>
            <person name="Carver A."/>
            <person name="Calhoun S."/>
            <person name="Stillman K."/>
            <person name="Liu H."/>
            <person name="Lipzen A."/>
            <person name="Pangilinan J."/>
            <person name="Labutti K."/>
            <person name="Bruns T.D."/>
            <person name="Grigoriev I.V."/>
        </authorList>
    </citation>
    <scope>NUCLEOTIDE SEQUENCE [LARGE SCALE GENOMIC DNA]</scope>
    <source>
        <strain evidence="6 7">CBS 144469</strain>
    </source>
</reference>
<dbReference type="Pfam" id="PF01753">
    <property type="entry name" value="zf-MYND"/>
    <property type="match status" value="1"/>
</dbReference>
<evidence type="ECO:0000256" key="2">
    <source>
        <dbReference type="ARBA" id="ARBA00022771"/>
    </source>
</evidence>
<dbReference type="EMBL" id="JACGCI010000051">
    <property type="protein sequence ID" value="KAF6751305.1"/>
    <property type="molecule type" value="Genomic_DNA"/>
</dbReference>
<dbReference type="Gene3D" id="6.10.140.2220">
    <property type="match status" value="1"/>
</dbReference>
<dbReference type="AlphaFoldDB" id="A0A8H6HQG2"/>
<dbReference type="OrthoDB" id="2831360at2759"/>
<dbReference type="SUPFAM" id="SSF144232">
    <property type="entry name" value="HIT/MYND zinc finger-like"/>
    <property type="match status" value="1"/>
</dbReference>
<feature type="domain" description="MYND-type" evidence="5">
    <location>
        <begin position="157"/>
        <end position="200"/>
    </location>
</feature>
<evidence type="ECO:0000256" key="1">
    <source>
        <dbReference type="ARBA" id="ARBA00022723"/>
    </source>
</evidence>
<proteinExistence type="predicted"/>
<keyword evidence="3" id="KW-0862">Zinc</keyword>
<evidence type="ECO:0000256" key="3">
    <source>
        <dbReference type="ARBA" id="ARBA00022833"/>
    </source>
</evidence>
<comment type="caution">
    <text evidence="6">The sequence shown here is derived from an EMBL/GenBank/DDBJ whole genome shotgun (WGS) entry which is preliminary data.</text>
</comment>
<sequence>MSSEDLKLILTVFTYGPHQSRAEIELRPSIPKSARGNPAKINAWLQGMSLTMAADFKEYSISYLDLGPVDKPARESKYNVASWTHLAQPRAVFYIHHLCAAGNNRCHNIIKLQDAKMSTIAGGGSRNPHEELLAMMGSLSTDEDEVPEGGFPLASSCANCNDEKTGKKGFKLFRCGSCKLTRYCCPGCQKQDWARHKKTCKIVESVKWVNWPTKA</sequence>
<dbReference type="PROSITE" id="PS01360">
    <property type="entry name" value="ZF_MYND_1"/>
    <property type="match status" value="1"/>
</dbReference>
<evidence type="ECO:0000256" key="4">
    <source>
        <dbReference type="PROSITE-ProRule" id="PRU00134"/>
    </source>
</evidence>
<keyword evidence="2 4" id="KW-0863">Zinc-finger</keyword>
<accession>A0A8H6HQG2</accession>
<gene>
    <name evidence="6" type="ORF">DFP72DRAFT_908079</name>
</gene>
<dbReference type="InterPro" id="IPR002893">
    <property type="entry name" value="Znf_MYND"/>
</dbReference>